<evidence type="ECO:0000256" key="1">
    <source>
        <dbReference type="SAM" id="MobiDB-lite"/>
    </source>
</evidence>
<proteinExistence type="predicted"/>
<evidence type="ECO:0000313" key="2">
    <source>
        <dbReference type="EMBL" id="GFY07172.1"/>
    </source>
</evidence>
<comment type="caution">
    <text evidence="2">The sequence shown here is derived from an EMBL/GenBank/DDBJ whole genome shotgun (WGS) entry which is preliminary data.</text>
</comment>
<keyword evidence="3" id="KW-1185">Reference proteome</keyword>
<feature type="region of interest" description="Disordered" evidence="1">
    <location>
        <begin position="1"/>
        <end position="22"/>
    </location>
</feature>
<dbReference type="AlphaFoldDB" id="A0A8X6S479"/>
<name>A0A8X6S479_TRICX</name>
<protein>
    <submittedName>
        <fullName evidence="2">Uncharacterized protein</fullName>
    </submittedName>
</protein>
<feature type="region of interest" description="Disordered" evidence="1">
    <location>
        <begin position="68"/>
        <end position="93"/>
    </location>
</feature>
<sequence>MDEDRTTKKVFNAQPMGTRRKDRPNLKWIDDLEKKLLVLSTINWRTLARRRQCWKRLLEKSKAYPGLSHLDDDDDDGKESDRGGKPHRKNVPEISSFLDSRVEMNQITKRSSLDYPLFCVERETEEKIARQLCYESELNELRLQIESIRSNVKRTSCAEDRKNTSSNYRISIGRAGNIETSPAVLMAEAKIPVTTPIKEENGMDDLRVVYVKVKGEQEMANAVMDTGAQMPVVRPDVVEGQSIDNSVQVTSAAKKWVIPTWN</sequence>
<dbReference type="Proteomes" id="UP000887159">
    <property type="component" value="Unassembled WGS sequence"/>
</dbReference>
<dbReference type="EMBL" id="BMAU01021268">
    <property type="protein sequence ID" value="GFY07172.1"/>
    <property type="molecule type" value="Genomic_DNA"/>
</dbReference>
<organism evidence="2 3">
    <name type="scientific">Trichonephila clavipes</name>
    <name type="common">Golden silk orbweaver</name>
    <name type="synonym">Nephila clavipes</name>
    <dbReference type="NCBI Taxonomy" id="2585209"/>
    <lineage>
        <taxon>Eukaryota</taxon>
        <taxon>Metazoa</taxon>
        <taxon>Ecdysozoa</taxon>
        <taxon>Arthropoda</taxon>
        <taxon>Chelicerata</taxon>
        <taxon>Arachnida</taxon>
        <taxon>Araneae</taxon>
        <taxon>Araneomorphae</taxon>
        <taxon>Entelegynae</taxon>
        <taxon>Araneoidea</taxon>
        <taxon>Nephilidae</taxon>
        <taxon>Trichonephila</taxon>
    </lineage>
</organism>
<gene>
    <name evidence="2" type="primary">NCL1_51000</name>
    <name evidence="2" type="ORF">TNCV_277191</name>
</gene>
<accession>A0A8X6S479</accession>
<evidence type="ECO:0000313" key="3">
    <source>
        <dbReference type="Proteomes" id="UP000887159"/>
    </source>
</evidence>
<reference evidence="2" key="1">
    <citation type="submission" date="2020-08" db="EMBL/GenBank/DDBJ databases">
        <title>Multicomponent nature underlies the extraordinary mechanical properties of spider dragline silk.</title>
        <authorList>
            <person name="Kono N."/>
            <person name="Nakamura H."/>
            <person name="Mori M."/>
            <person name="Yoshida Y."/>
            <person name="Ohtoshi R."/>
            <person name="Malay A.D."/>
            <person name="Moran D.A.P."/>
            <person name="Tomita M."/>
            <person name="Numata K."/>
            <person name="Arakawa K."/>
        </authorList>
    </citation>
    <scope>NUCLEOTIDE SEQUENCE</scope>
</reference>